<proteinExistence type="inferred from homology"/>
<dbReference type="CDD" id="cd16378">
    <property type="entry name" value="CcmH_N"/>
    <property type="match status" value="1"/>
</dbReference>
<keyword evidence="3 9" id="KW-0479">Metal-binding</keyword>
<dbReference type="GO" id="GO:0046872">
    <property type="term" value="F:metal ion binding"/>
    <property type="evidence" value="ECO:0007669"/>
    <property type="project" value="UniProtKB-KW"/>
</dbReference>
<dbReference type="AlphaFoldDB" id="A0A0P1H1F4"/>
<evidence type="ECO:0000313" key="11">
    <source>
        <dbReference type="EMBL" id="CUH81907.1"/>
    </source>
</evidence>
<evidence type="ECO:0000256" key="1">
    <source>
        <dbReference type="ARBA" id="ARBA00010342"/>
    </source>
</evidence>
<evidence type="ECO:0000256" key="8">
    <source>
        <dbReference type="ARBA" id="ARBA00060491"/>
    </source>
</evidence>
<comment type="subcellular location">
    <subcellularLocation>
        <location evidence="8">Membrane</location>
        <topology evidence="8">Single-pass membrane protein</topology>
        <orientation evidence="8">Periplasmic side</orientation>
    </subcellularLocation>
</comment>
<dbReference type="EMBL" id="CYSE01000009">
    <property type="protein sequence ID" value="CUH81907.1"/>
    <property type="molecule type" value="Genomic_DNA"/>
</dbReference>
<evidence type="ECO:0000256" key="5">
    <source>
        <dbReference type="ARBA" id="ARBA00022748"/>
    </source>
</evidence>
<dbReference type="GO" id="GO:0017004">
    <property type="term" value="P:cytochrome complex assembly"/>
    <property type="evidence" value="ECO:0007669"/>
    <property type="project" value="UniProtKB-KW"/>
</dbReference>
<dbReference type="InterPro" id="IPR005616">
    <property type="entry name" value="CcmH/CycL/Ccl2/NrfF_N"/>
</dbReference>
<accession>A0A0P1H1F4</accession>
<dbReference type="STRING" id="441103.TRN7648_03711"/>
<name>A0A0P1H1F4_9RHOB</name>
<dbReference type="OrthoDB" id="9804975at2"/>
<reference evidence="11 12" key="1">
    <citation type="submission" date="2015-09" db="EMBL/GenBank/DDBJ databases">
        <authorList>
            <consortium name="Swine Surveillance"/>
        </authorList>
    </citation>
    <scope>NUCLEOTIDE SEQUENCE [LARGE SCALE GENOMIC DNA]</scope>
    <source>
        <strain evidence="11 12">CECT 7648</strain>
    </source>
</reference>
<keyword evidence="6 9" id="KW-0408">Iron</keyword>
<evidence type="ECO:0000256" key="6">
    <source>
        <dbReference type="ARBA" id="ARBA00023004"/>
    </source>
</evidence>
<feature type="domain" description="CcmH/CycL/Ccl2/NrfF N-terminal" evidence="10">
    <location>
        <begin position="8"/>
        <end position="146"/>
    </location>
</feature>
<keyword evidence="5" id="KW-0201">Cytochrome c-type biogenesis</keyword>
<dbReference type="Pfam" id="PF03918">
    <property type="entry name" value="CcmH"/>
    <property type="match status" value="1"/>
</dbReference>
<feature type="transmembrane region" description="Helical" evidence="9">
    <location>
        <begin position="103"/>
        <end position="124"/>
    </location>
</feature>
<dbReference type="RefSeq" id="WP_058249080.1">
    <property type="nucleotide sequence ID" value="NZ_CYSE01000009.1"/>
</dbReference>
<keyword evidence="9" id="KW-0812">Transmembrane</keyword>
<sequence>MRAVVLAVLLAVLPMLAQAVEPDEILADPALEARARVISKQLRCVVCQNQDIDSSNAGVARDLRLLVRERLTAGDSNAEVVDYIHARYGDFVLLKPPFTRRTVVLWLAPLVLIFAAVLTGGLSLSRARRRRTDAALDPEDEARIAAAMDRYKQGGSE</sequence>
<dbReference type="PANTHER" id="PTHR47870:SF1">
    <property type="entry name" value="CYTOCHROME C-TYPE BIOGENESIS PROTEIN CCMH"/>
    <property type="match status" value="1"/>
</dbReference>
<dbReference type="Gene3D" id="1.10.8.640">
    <property type="entry name" value="Cytochrome C biogenesis protein"/>
    <property type="match status" value="1"/>
</dbReference>
<evidence type="ECO:0000256" key="3">
    <source>
        <dbReference type="ARBA" id="ARBA00022723"/>
    </source>
</evidence>
<comment type="similarity">
    <text evidence="1 9">Belongs to the CcmH/CycL/Ccl2/NrfF family.</text>
</comment>
<organism evidence="11 12">
    <name type="scientific">Tropicibacter naphthalenivorans</name>
    <dbReference type="NCBI Taxonomy" id="441103"/>
    <lineage>
        <taxon>Bacteria</taxon>
        <taxon>Pseudomonadati</taxon>
        <taxon>Pseudomonadota</taxon>
        <taxon>Alphaproteobacteria</taxon>
        <taxon>Rhodobacterales</taxon>
        <taxon>Roseobacteraceae</taxon>
        <taxon>Tropicibacter</taxon>
    </lineage>
</organism>
<evidence type="ECO:0000256" key="2">
    <source>
        <dbReference type="ARBA" id="ARBA00022617"/>
    </source>
</evidence>
<keyword evidence="9" id="KW-1133">Transmembrane helix</keyword>
<evidence type="ECO:0000256" key="4">
    <source>
        <dbReference type="ARBA" id="ARBA00022729"/>
    </source>
</evidence>
<evidence type="ECO:0000256" key="9">
    <source>
        <dbReference type="RuleBase" id="RU364112"/>
    </source>
</evidence>
<dbReference type="Proteomes" id="UP000054935">
    <property type="component" value="Unassembled WGS sequence"/>
</dbReference>
<dbReference type="InterPro" id="IPR051263">
    <property type="entry name" value="C-type_cytochrome_biogenesis"/>
</dbReference>
<comment type="function">
    <text evidence="7">Required for the biogenesis of c-type cytochromes. Possible subunit of a heme lyase.</text>
</comment>
<protein>
    <recommendedName>
        <fullName evidence="9">Cytochrome c-type biogenesis protein</fullName>
    </recommendedName>
</protein>
<keyword evidence="9" id="KW-0472">Membrane</keyword>
<gene>
    <name evidence="11" type="primary">ccmH_2</name>
    <name evidence="11" type="ORF">TRN7648_03711</name>
</gene>
<evidence type="ECO:0000313" key="12">
    <source>
        <dbReference type="Proteomes" id="UP000054935"/>
    </source>
</evidence>
<keyword evidence="2 9" id="KW-0349">Heme</keyword>
<keyword evidence="12" id="KW-1185">Reference proteome</keyword>
<feature type="chain" id="PRO_5011023174" description="Cytochrome c-type biogenesis protein" evidence="9">
    <location>
        <begin position="20"/>
        <end position="157"/>
    </location>
</feature>
<dbReference type="PANTHER" id="PTHR47870">
    <property type="entry name" value="CYTOCHROME C-TYPE BIOGENESIS PROTEIN CCMH"/>
    <property type="match status" value="1"/>
</dbReference>
<dbReference type="InterPro" id="IPR038297">
    <property type="entry name" value="CcmH/CycL/NrfF/Ccl2_sf"/>
</dbReference>
<dbReference type="FunFam" id="1.10.8.640:FF:000001">
    <property type="entry name" value="Cytochrome c-type biogenesis protein"/>
    <property type="match status" value="1"/>
</dbReference>
<keyword evidence="4 9" id="KW-0732">Signal</keyword>
<evidence type="ECO:0000256" key="7">
    <source>
        <dbReference type="ARBA" id="ARBA00037230"/>
    </source>
</evidence>
<evidence type="ECO:0000259" key="10">
    <source>
        <dbReference type="Pfam" id="PF03918"/>
    </source>
</evidence>
<feature type="signal peptide" evidence="9">
    <location>
        <begin position="1"/>
        <end position="19"/>
    </location>
</feature>
<dbReference type="GO" id="GO:0005886">
    <property type="term" value="C:plasma membrane"/>
    <property type="evidence" value="ECO:0007669"/>
    <property type="project" value="TreeGrafter"/>
</dbReference>